<name>A0A0F9B7A5_9ZZZZ</name>
<proteinExistence type="inferred from homology"/>
<feature type="non-terminal residue" evidence="4">
    <location>
        <position position="1"/>
    </location>
</feature>
<dbReference type="InterPro" id="IPR003231">
    <property type="entry name" value="ACP"/>
</dbReference>
<evidence type="ECO:0000256" key="1">
    <source>
        <dbReference type="ARBA" id="ARBA00022450"/>
    </source>
</evidence>
<reference evidence="4" key="1">
    <citation type="journal article" date="2015" name="Nature">
        <title>Complex archaea that bridge the gap between prokaryotes and eukaryotes.</title>
        <authorList>
            <person name="Spang A."/>
            <person name="Saw J.H."/>
            <person name="Jorgensen S.L."/>
            <person name="Zaremba-Niedzwiedzka K."/>
            <person name="Martijn J."/>
            <person name="Lind A.E."/>
            <person name="van Eijk R."/>
            <person name="Schleper C."/>
            <person name="Guy L."/>
            <person name="Ettema T.J."/>
        </authorList>
    </citation>
    <scope>NUCLEOTIDE SEQUENCE</scope>
</reference>
<comment type="caution">
    <text evidence="4">The sequence shown here is derived from an EMBL/GenBank/DDBJ whole genome shotgun (WGS) entry which is preliminary data.</text>
</comment>
<feature type="domain" description="Carrier" evidence="3">
    <location>
        <begin position="15"/>
        <end position="90"/>
    </location>
</feature>
<sequence>LIRTIEVGMSMKTAADIYDVLHNILVEEFEIDADDINLDAHLYQDLDLDSIDAVDLVVKLREITGKKIDPDAFKQVRTVRDVVAEVEKLVS</sequence>
<dbReference type="AlphaFoldDB" id="A0A0F9B7A5"/>
<organism evidence="4">
    <name type="scientific">marine sediment metagenome</name>
    <dbReference type="NCBI Taxonomy" id="412755"/>
    <lineage>
        <taxon>unclassified sequences</taxon>
        <taxon>metagenomes</taxon>
        <taxon>ecological metagenomes</taxon>
    </lineage>
</organism>
<protein>
    <recommendedName>
        <fullName evidence="3">Carrier domain-containing protein</fullName>
    </recommendedName>
</protein>
<dbReference type="EMBL" id="LAZR01039119">
    <property type="protein sequence ID" value="KKL17794.1"/>
    <property type="molecule type" value="Genomic_DNA"/>
</dbReference>
<dbReference type="HAMAP" id="MF_01217">
    <property type="entry name" value="Acyl_carrier"/>
    <property type="match status" value="1"/>
</dbReference>
<evidence type="ECO:0000259" key="3">
    <source>
        <dbReference type="PROSITE" id="PS50075"/>
    </source>
</evidence>
<evidence type="ECO:0000313" key="4">
    <source>
        <dbReference type="EMBL" id="KKL17794.1"/>
    </source>
</evidence>
<keyword evidence="1" id="KW-0596">Phosphopantetheine</keyword>
<accession>A0A0F9B7A5</accession>
<dbReference type="SUPFAM" id="SSF47336">
    <property type="entry name" value="ACP-like"/>
    <property type="match status" value="1"/>
</dbReference>
<dbReference type="Pfam" id="PF00550">
    <property type="entry name" value="PP-binding"/>
    <property type="match status" value="1"/>
</dbReference>
<gene>
    <name evidence="4" type="ORF">LCGC14_2481990</name>
</gene>
<dbReference type="Gene3D" id="1.10.1200.10">
    <property type="entry name" value="ACP-like"/>
    <property type="match status" value="1"/>
</dbReference>
<dbReference type="GO" id="GO:0006633">
    <property type="term" value="P:fatty acid biosynthetic process"/>
    <property type="evidence" value="ECO:0007669"/>
    <property type="project" value="InterPro"/>
</dbReference>
<keyword evidence="2" id="KW-0597">Phosphoprotein</keyword>
<dbReference type="PROSITE" id="PS50075">
    <property type="entry name" value="CARRIER"/>
    <property type="match status" value="1"/>
</dbReference>
<dbReference type="InterPro" id="IPR009081">
    <property type="entry name" value="PP-bd_ACP"/>
</dbReference>
<dbReference type="InterPro" id="IPR036736">
    <property type="entry name" value="ACP-like_sf"/>
</dbReference>
<evidence type="ECO:0000256" key="2">
    <source>
        <dbReference type="ARBA" id="ARBA00022553"/>
    </source>
</evidence>
<dbReference type="NCBIfam" id="NF003757">
    <property type="entry name" value="PRK05350.1"/>
    <property type="match status" value="1"/>
</dbReference>